<evidence type="ECO:0000256" key="3">
    <source>
        <dbReference type="ARBA" id="ARBA00022679"/>
    </source>
</evidence>
<sequence>MPTTTTSHPIEAVRGTVPASALGFVATALVAWGTTDDYFSFDPAGWPAAGIKALGRLAPWGVHVAAIIVGMAVLVALWWAIRPWDGRPGVRRPGFVVAVWSLPMLLAPPILSGDATLYADAGYAVLHGVSPYTAGLGGAGGPFAAAVDPLWLGHGVAYPPLTLLVDAAVVALAGAHPYWSVVAMRLPALLGVALLGLSITRIARSRGKSPDVGLWWGLLNPLLLFHFVGGAHNDALMAGVALAAIWVAVEFPAAWARWVVAPVLVGIAMSLKQQSGLTVLAVAGVPILRELRRATIGRRLHLLGRRTAAVTAIALAVFAAISAASGLGLGWTKWLSLMGVAGTIAPFGMVAQYGGILLTNLGVDPTAFKVVVSVVSNVVLLLVLVWIVVRWSDRPIHAVGWGSLAVAVLGQALHPWYVPWSLAVLGLDKLTPRQRAWLTAFVIAFVVWNSIQSSVWYKVRI</sequence>
<dbReference type="GO" id="GO:0016757">
    <property type="term" value="F:glycosyltransferase activity"/>
    <property type="evidence" value="ECO:0007669"/>
    <property type="project" value="UniProtKB-KW"/>
</dbReference>
<evidence type="ECO:0000256" key="1">
    <source>
        <dbReference type="ARBA" id="ARBA00004141"/>
    </source>
</evidence>
<dbReference type="InterPro" id="IPR049829">
    <property type="entry name" value="MptA/B-like"/>
</dbReference>
<feature type="transmembrane region" description="Helical" evidence="8">
    <location>
        <begin position="178"/>
        <end position="200"/>
    </location>
</feature>
<feature type="transmembrane region" description="Helical" evidence="8">
    <location>
        <begin position="308"/>
        <end position="327"/>
    </location>
</feature>
<feature type="transmembrane region" description="Helical" evidence="8">
    <location>
        <begin position="60"/>
        <end position="81"/>
    </location>
</feature>
<evidence type="ECO:0008006" key="11">
    <source>
        <dbReference type="Google" id="ProtNLM"/>
    </source>
</evidence>
<name>A0A4Q9KN83_PROTD</name>
<keyword evidence="3" id="KW-0808">Transferase</keyword>
<evidence type="ECO:0000256" key="5">
    <source>
        <dbReference type="ARBA" id="ARBA00022989"/>
    </source>
</evidence>
<feature type="transmembrane region" description="Helical" evidence="8">
    <location>
        <begin position="334"/>
        <end position="355"/>
    </location>
</feature>
<evidence type="ECO:0000256" key="7">
    <source>
        <dbReference type="ARBA" id="ARBA00043987"/>
    </source>
</evidence>
<evidence type="ECO:0000313" key="9">
    <source>
        <dbReference type="EMBL" id="TBT95735.1"/>
    </source>
</evidence>
<dbReference type="GO" id="GO:0016020">
    <property type="term" value="C:membrane"/>
    <property type="evidence" value="ECO:0007669"/>
    <property type="project" value="UniProtKB-SubCell"/>
</dbReference>
<dbReference type="Proteomes" id="UP000291933">
    <property type="component" value="Unassembled WGS sequence"/>
</dbReference>
<dbReference type="EMBL" id="SDMR01000003">
    <property type="protein sequence ID" value="TBT95735.1"/>
    <property type="molecule type" value="Genomic_DNA"/>
</dbReference>
<feature type="transmembrane region" description="Helical" evidence="8">
    <location>
        <begin position="437"/>
        <end position="457"/>
    </location>
</feature>
<evidence type="ECO:0000313" key="10">
    <source>
        <dbReference type="Proteomes" id="UP000291933"/>
    </source>
</evidence>
<feature type="transmembrane region" description="Helical" evidence="8">
    <location>
        <begin position="12"/>
        <end position="32"/>
    </location>
</feature>
<feature type="transmembrane region" description="Helical" evidence="8">
    <location>
        <begin position="367"/>
        <end position="389"/>
    </location>
</feature>
<evidence type="ECO:0000256" key="2">
    <source>
        <dbReference type="ARBA" id="ARBA00022676"/>
    </source>
</evidence>
<dbReference type="NCBIfam" id="NF038066">
    <property type="entry name" value="MptB"/>
    <property type="match status" value="1"/>
</dbReference>
<proteinExistence type="inferred from homology"/>
<evidence type="ECO:0000256" key="4">
    <source>
        <dbReference type="ARBA" id="ARBA00022692"/>
    </source>
</evidence>
<comment type="subcellular location">
    <subcellularLocation>
        <location evidence="1">Membrane</location>
        <topology evidence="1">Multi-pass membrane protein</topology>
    </subcellularLocation>
</comment>
<reference evidence="9 10" key="1">
    <citation type="submission" date="2019-01" db="EMBL/GenBank/DDBJ databases">
        <title>Lactibacter flavus gen. nov., sp. nov., a novel bacterium of the family Propionibacteriaceae isolated from raw milk and dairy products.</title>
        <authorList>
            <person name="Huptas C."/>
            <person name="Wenning M."/>
            <person name="Breitenwieser F."/>
            <person name="Doll E."/>
            <person name="Von Neubeck M."/>
            <person name="Busse H.-J."/>
            <person name="Scherer S."/>
        </authorList>
    </citation>
    <scope>NUCLEOTIDE SEQUENCE [LARGE SCALE GENOMIC DNA]</scope>
    <source>
        <strain evidence="9 10">DSM 22130</strain>
    </source>
</reference>
<feature type="transmembrane region" description="Helical" evidence="8">
    <location>
        <begin position="93"/>
        <end position="111"/>
    </location>
</feature>
<keyword evidence="5 8" id="KW-1133">Transmembrane helix</keyword>
<keyword evidence="6 8" id="KW-0472">Membrane</keyword>
<dbReference type="RefSeq" id="WP_131171387.1">
    <property type="nucleotide sequence ID" value="NZ_FXTL01000003.1"/>
</dbReference>
<feature type="transmembrane region" description="Helical" evidence="8">
    <location>
        <begin position="212"/>
        <end position="229"/>
    </location>
</feature>
<gene>
    <name evidence="9" type="ORF">ET996_04650</name>
</gene>
<dbReference type="OrthoDB" id="5242303at2"/>
<comment type="caution">
    <text evidence="9">The sequence shown here is derived from an EMBL/GenBank/DDBJ whole genome shotgun (WGS) entry which is preliminary data.</text>
</comment>
<feature type="transmembrane region" description="Helical" evidence="8">
    <location>
        <begin position="396"/>
        <end position="417"/>
    </location>
</feature>
<keyword evidence="10" id="KW-1185">Reference proteome</keyword>
<evidence type="ECO:0000256" key="8">
    <source>
        <dbReference type="SAM" id="Phobius"/>
    </source>
</evidence>
<comment type="similarity">
    <text evidence="7">Belongs to the MptA/B family.</text>
</comment>
<evidence type="ECO:0000256" key="6">
    <source>
        <dbReference type="ARBA" id="ARBA00023136"/>
    </source>
</evidence>
<protein>
    <recommendedName>
        <fullName evidence="11">DUF2029 domain-containing protein</fullName>
    </recommendedName>
</protein>
<keyword evidence="2" id="KW-0328">Glycosyltransferase</keyword>
<accession>A0A4Q9KN83</accession>
<dbReference type="Pfam" id="PF26314">
    <property type="entry name" value="MptA_B_family"/>
    <property type="match status" value="1"/>
</dbReference>
<keyword evidence="4 8" id="KW-0812">Transmembrane</keyword>
<organism evidence="9 10">
    <name type="scientific">Propioniciclava tarda</name>
    <dbReference type="NCBI Taxonomy" id="433330"/>
    <lineage>
        <taxon>Bacteria</taxon>
        <taxon>Bacillati</taxon>
        <taxon>Actinomycetota</taxon>
        <taxon>Actinomycetes</taxon>
        <taxon>Propionibacteriales</taxon>
        <taxon>Propionibacteriaceae</taxon>
        <taxon>Propioniciclava</taxon>
    </lineage>
</organism>
<dbReference type="AlphaFoldDB" id="A0A4Q9KN83"/>